<dbReference type="Gene3D" id="1.10.8.590">
    <property type="match status" value="1"/>
</dbReference>
<comment type="caution">
    <text evidence="2">The sequence shown here is derived from an EMBL/GenBank/DDBJ whole genome shotgun (WGS) entry which is preliminary data.</text>
</comment>
<protein>
    <submittedName>
        <fullName evidence="2">Uncharacterized protein</fullName>
    </submittedName>
</protein>
<dbReference type="EMBL" id="LGUC01000001">
    <property type="protein sequence ID" value="KPN30594.1"/>
    <property type="molecule type" value="Genomic_DNA"/>
</dbReference>
<gene>
    <name evidence="2" type="ORF">SY89_01330</name>
</gene>
<organism evidence="2 3">
    <name type="scientific">Halolamina pelagica</name>
    <dbReference type="NCBI Taxonomy" id="699431"/>
    <lineage>
        <taxon>Archaea</taxon>
        <taxon>Methanobacteriati</taxon>
        <taxon>Methanobacteriota</taxon>
        <taxon>Stenosarchaea group</taxon>
        <taxon>Halobacteria</taxon>
        <taxon>Halobacteriales</taxon>
        <taxon>Haloferacaceae</taxon>
    </lineage>
</organism>
<reference evidence="3" key="1">
    <citation type="submission" date="2013-11" db="EMBL/GenBank/DDBJ databases">
        <authorList>
            <person name="Hoang H.T."/>
            <person name="Killian M.L."/>
            <person name="Madson D.M."/>
            <person name="Arruda P.H.E."/>
            <person name="Sun D."/>
            <person name="Schwartz K.J."/>
            <person name="Yoon K."/>
        </authorList>
    </citation>
    <scope>NUCLEOTIDE SEQUENCE [LARGE SCALE GENOMIC DNA]</scope>
    <source>
        <strain evidence="3">CDK2</strain>
    </source>
</reference>
<evidence type="ECO:0000256" key="1">
    <source>
        <dbReference type="SAM" id="MobiDB-lite"/>
    </source>
</evidence>
<evidence type="ECO:0000313" key="2">
    <source>
        <dbReference type="EMBL" id="KPN30594.1"/>
    </source>
</evidence>
<evidence type="ECO:0000313" key="3">
    <source>
        <dbReference type="Proteomes" id="UP000050535"/>
    </source>
</evidence>
<dbReference type="Proteomes" id="UP000050535">
    <property type="component" value="Unassembled WGS sequence"/>
</dbReference>
<dbReference type="STRING" id="699431.SY89_01330"/>
<accession>A0A0P7GPR1</accession>
<name>A0A0P7GPR1_9EURY</name>
<proteinExistence type="predicted"/>
<feature type="region of interest" description="Disordered" evidence="1">
    <location>
        <begin position="1"/>
        <end position="20"/>
    </location>
</feature>
<sequence length="61" mass="7411">MGHREHKHEKTERMFRRLVGRANPTDREITTLLGVLRRATDQLDERKELLDELDEEDELRR</sequence>
<dbReference type="AlphaFoldDB" id="A0A0P7GPR1"/>
<keyword evidence="3" id="KW-1185">Reference proteome</keyword>